<feature type="domain" description="AMP-dependent synthetase/ligase" evidence="5">
    <location>
        <begin position="9"/>
        <end position="374"/>
    </location>
</feature>
<evidence type="ECO:0000313" key="7">
    <source>
        <dbReference type="EMBL" id="MRG84879.1"/>
    </source>
</evidence>
<comment type="similarity">
    <text evidence="1">Belongs to the ATP-dependent AMP-binding enzyme family.</text>
</comment>
<dbReference type="Gene3D" id="3.30.300.30">
    <property type="match status" value="1"/>
</dbReference>
<evidence type="ECO:0000256" key="3">
    <source>
        <dbReference type="ARBA" id="ARBA00022741"/>
    </source>
</evidence>
<dbReference type="GO" id="GO:0005886">
    <property type="term" value="C:plasma membrane"/>
    <property type="evidence" value="ECO:0007669"/>
    <property type="project" value="TreeGrafter"/>
</dbReference>
<proteinExistence type="inferred from homology"/>
<dbReference type="PROSITE" id="PS00455">
    <property type="entry name" value="AMP_BINDING"/>
    <property type="match status" value="1"/>
</dbReference>
<evidence type="ECO:0000256" key="4">
    <source>
        <dbReference type="ARBA" id="ARBA00022840"/>
    </source>
</evidence>
<dbReference type="GO" id="GO:0004467">
    <property type="term" value="F:long-chain fatty acid-CoA ligase activity"/>
    <property type="evidence" value="ECO:0007669"/>
    <property type="project" value="TreeGrafter"/>
</dbReference>
<dbReference type="SUPFAM" id="SSF56801">
    <property type="entry name" value="Acetyl-CoA synthetase-like"/>
    <property type="match status" value="1"/>
</dbReference>
<evidence type="ECO:0000259" key="5">
    <source>
        <dbReference type="Pfam" id="PF00501"/>
    </source>
</evidence>
<dbReference type="Gene3D" id="3.40.50.12780">
    <property type="entry name" value="N-terminal domain of ligase-like"/>
    <property type="match status" value="1"/>
</dbReference>
<dbReference type="AlphaFoldDB" id="A0A6G1X1R2"/>
<gene>
    <name evidence="7" type="ORF">GH754_00900</name>
</gene>
<keyword evidence="3" id="KW-0547">Nucleotide-binding</keyword>
<dbReference type="CDD" id="cd05934">
    <property type="entry name" value="FACL_DitJ_like"/>
    <property type="match status" value="1"/>
</dbReference>
<dbReference type="Pfam" id="PF13193">
    <property type="entry name" value="AMP-binding_C"/>
    <property type="match status" value="1"/>
</dbReference>
<feature type="domain" description="AMP-binding enzyme C-terminal" evidence="6">
    <location>
        <begin position="425"/>
        <end position="499"/>
    </location>
</feature>
<sequence length="523" mass="59782">MRNIGTELEQLAHESPDLKWLYYQDDIYTLSEISIKATKAANLFLSLGVKKGDKVALLLSNSPEYIFAWFGLAKIGAVMVPINTSTKGEMLSYIINHSDAVLAIVEDQFFMEYQSIYPTLEKVQNTIVLSDHHSTVENKPNFHLFERALNAQSTFFRNRDTVSLENLMCILYTSGTTGVPKGVMLSQNAYMEAGNISANKIFQFRPNDIIYTCLPFFHVNAQMGTTMPALLSKIPMAIGKKFSASQFWSEMKKYNVTIFKFIGAMITILYKTSKDVKYDNPVRLGLGAPVPKDLWEPFQERFGLQLLEGYGTTETSTACIANTPSNFRIGSCGKPLTSYEASIRDDNNHPLSANQPGELCLKPLKNHVFMEGYYKMEQKTKEAFRDGWFHTGDRVYRDEDGFYFFMDRTKDVIRRKGENISSYMVEKIINNHPRVYESAAIGVPNELSEEEVKVFVIPKPGEAISAQDVYNYCKKHMSEFMLPRYIEFIQELPKTPTEKIQKFKLKEMTNDQAWDAENRVHLK</sequence>
<dbReference type="InterPro" id="IPR020845">
    <property type="entry name" value="AMP-binding_CS"/>
</dbReference>
<dbReference type="RefSeq" id="WP_153726850.1">
    <property type="nucleotide sequence ID" value="NZ_WJNH01000001.1"/>
</dbReference>
<keyword evidence="4" id="KW-0067">ATP-binding</keyword>
<dbReference type="GO" id="GO:0005524">
    <property type="term" value="F:ATP binding"/>
    <property type="evidence" value="ECO:0007669"/>
    <property type="project" value="UniProtKB-KW"/>
</dbReference>
<dbReference type="Pfam" id="PF00501">
    <property type="entry name" value="AMP-binding"/>
    <property type="match status" value="1"/>
</dbReference>
<dbReference type="InterPro" id="IPR042099">
    <property type="entry name" value="ANL_N_sf"/>
</dbReference>
<dbReference type="InterPro" id="IPR000873">
    <property type="entry name" value="AMP-dep_synth/lig_dom"/>
</dbReference>
<dbReference type="InterPro" id="IPR025110">
    <property type="entry name" value="AMP-bd_C"/>
</dbReference>
<dbReference type="PANTHER" id="PTHR43107:SF15">
    <property type="entry name" value="FATTY ACID TRANSPORT PROTEIN 3, ISOFORM A"/>
    <property type="match status" value="1"/>
</dbReference>
<dbReference type="InterPro" id="IPR045851">
    <property type="entry name" value="AMP-bd_C_sf"/>
</dbReference>
<evidence type="ECO:0000256" key="1">
    <source>
        <dbReference type="ARBA" id="ARBA00006432"/>
    </source>
</evidence>
<evidence type="ECO:0000256" key="2">
    <source>
        <dbReference type="ARBA" id="ARBA00022598"/>
    </source>
</evidence>
<dbReference type="EMBL" id="WJNH01000001">
    <property type="protein sequence ID" value="MRG84879.1"/>
    <property type="molecule type" value="Genomic_DNA"/>
</dbReference>
<dbReference type="GO" id="GO:0044539">
    <property type="term" value="P:long-chain fatty acid import into cell"/>
    <property type="evidence" value="ECO:0007669"/>
    <property type="project" value="TreeGrafter"/>
</dbReference>
<dbReference type="Proteomes" id="UP000480185">
    <property type="component" value="Unassembled WGS sequence"/>
</dbReference>
<dbReference type="OrthoDB" id="9778383at2"/>
<organism evidence="7 8">
    <name type="scientific">Salinibacillus xinjiangensis</name>
    <dbReference type="NCBI Taxonomy" id="1229268"/>
    <lineage>
        <taxon>Bacteria</taxon>
        <taxon>Bacillati</taxon>
        <taxon>Bacillota</taxon>
        <taxon>Bacilli</taxon>
        <taxon>Bacillales</taxon>
        <taxon>Bacillaceae</taxon>
        <taxon>Salinibacillus</taxon>
    </lineage>
</organism>
<dbReference type="PANTHER" id="PTHR43107">
    <property type="entry name" value="LONG-CHAIN FATTY ACID TRANSPORT PROTEIN"/>
    <property type="match status" value="1"/>
</dbReference>
<comment type="caution">
    <text evidence="7">The sequence shown here is derived from an EMBL/GenBank/DDBJ whole genome shotgun (WGS) entry which is preliminary data.</text>
</comment>
<keyword evidence="2" id="KW-0436">Ligase</keyword>
<name>A0A6G1X1R2_9BACI</name>
<keyword evidence="8" id="KW-1185">Reference proteome</keyword>
<reference evidence="7 8" key="1">
    <citation type="submission" date="2019-11" db="EMBL/GenBank/DDBJ databases">
        <authorList>
            <person name="Li J."/>
        </authorList>
    </citation>
    <scope>NUCLEOTIDE SEQUENCE [LARGE SCALE GENOMIC DNA]</scope>
    <source>
        <strain evidence="7 8">J4</strain>
    </source>
</reference>
<dbReference type="GO" id="GO:0005324">
    <property type="term" value="F:long-chain fatty acid transmembrane transporter activity"/>
    <property type="evidence" value="ECO:0007669"/>
    <property type="project" value="TreeGrafter"/>
</dbReference>
<protein>
    <submittedName>
        <fullName evidence="7">AMP-binding protein</fullName>
    </submittedName>
</protein>
<evidence type="ECO:0000313" key="8">
    <source>
        <dbReference type="Proteomes" id="UP000480185"/>
    </source>
</evidence>
<accession>A0A6G1X1R2</accession>
<evidence type="ECO:0000259" key="6">
    <source>
        <dbReference type="Pfam" id="PF13193"/>
    </source>
</evidence>